<feature type="chain" id="PRO_5037597285" evidence="4">
    <location>
        <begin position="16"/>
        <end position="724"/>
    </location>
</feature>
<evidence type="ECO:0000256" key="2">
    <source>
        <dbReference type="ARBA" id="ARBA00023157"/>
    </source>
</evidence>
<feature type="region of interest" description="Disordered" evidence="3">
    <location>
        <begin position="516"/>
        <end position="539"/>
    </location>
</feature>
<dbReference type="InterPro" id="IPR001124">
    <property type="entry name" value="Lipid-bd_serum_glycop_C"/>
</dbReference>
<evidence type="ECO:0000256" key="1">
    <source>
        <dbReference type="ARBA" id="ARBA00007292"/>
    </source>
</evidence>
<dbReference type="SUPFAM" id="SSF55394">
    <property type="entry name" value="Bactericidal permeability-increasing protein, BPI"/>
    <property type="match status" value="2"/>
</dbReference>
<dbReference type="WBParaSite" id="sdigi.contig448.g8388.t1">
    <property type="protein sequence ID" value="sdigi.contig448.g8388.t1"/>
    <property type="gene ID" value="sdigi.contig448.g8388"/>
</dbReference>
<evidence type="ECO:0000313" key="8">
    <source>
        <dbReference type="WBParaSite" id="sdigi.contig448.g8388.t1"/>
    </source>
</evidence>
<evidence type="ECO:0000256" key="3">
    <source>
        <dbReference type="SAM" id="MobiDB-lite"/>
    </source>
</evidence>
<name>A0A915PUV9_9BILA</name>
<keyword evidence="7" id="KW-1185">Reference proteome</keyword>
<keyword evidence="4" id="KW-0732">Signal</keyword>
<dbReference type="PANTHER" id="PTHR10504:SF144">
    <property type="entry name" value="BPI1 DOMAIN-CONTAINING PROTEIN"/>
    <property type="match status" value="1"/>
</dbReference>
<dbReference type="InterPro" id="IPR017943">
    <property type="entry name" value="Bactericidal_perm-incr_a/b_dom"/>
</dbReference>
<dbReference type="Gene3D" id="3.15.20.10">
    <property type="entry name" value="Bactericidal permeability-increasing protein, domain 2"/>
    <property type="match status" value="1"/>
</dbReference>
<organism evidence="7 8">
    <name type="scientific">Setaria digitata</name>
    <dbReference type="NCBI Taxonomy" id="48799"/>
    <lineage>
        <taxon>Eukaryota</taxon>
        <taxon>Metazoa</taxon>
        <taxon>Ecdysozoa</taxon>
        <taxon>Nematoda</taxon>
        <taxon>Chromadorea</taxon>
        <taxon>Rhabditida</taxon>
        <taxon>Spirurina</taxon>
        <taxon>Spiruromorpha</taxon>
        <taxon>Filarioidea</taxon>
        <taxon>Setariidae</taxon>
        <taxon>Setaria</taxon>
    </lineage>
</organism>
<evidence type="ECO:0000313" key="7">
    <source>
        <dbReference type="Proteomes" id="UP000887581"/>
    </source>
</evidence>
<dbReference type="Proteomes" id="UP000887581">
    <property type="component" value="Unplaced"/>
</dbReference>
<proteinExistence type="inferred from homology"/>
<dbReference type="SMART" id="SM00328">
    <property type="entry name" value="BPI1"/>
    <property type="match status" value="1"/>
</dbReference>
<feature type="domain" description="Lipid-binding serum glycoprotein N-terminal" evidence="5">
    <location>
        <begin position="74"/>
        <end position="313"/>
    </location>
</feature>
<dbReference type="SMART" id="SM00329">
    <property type="entry name" value="BPI2"/>
    <property type="match status" value="1"/>
</dbReference>
<evidence type="ECO:0000256" key="4">
    <source>
        <dbReference type="SAM" id="SignalP"/>
    </source>
</evidence>
<evidence type="ECO:0000259" key="5">
    <source>
        <dbReference type="SMART" id="SM00328"/>
    </source>
</evidence>
<dbReference type="GO" id="GO:0008289">
    <property type="term" value="F:lipid binding"/>
    <property type="evidence" value="ECO:0007669"/>
    <property type="project" value="InterPro"/>
</dbReference>
<dbReference type="InterPro" id="IPR017942">
    <property type="entry name" value="Lipid-bd_serum_glycop_N"/>
</dbReference>
<dbReference type="GO" id="GO:0005615">
    <property type="term" value="C:extracellular space"/>
    <property type="evidence" value="ECO:0007669"/>
    <property type="project" value="TreeGrafter"/>
</dbReference>
<feature type="signal peptide" evidence="4">
    <location>
        <begin position="1"/>
        <end position="15"/>
    </location>
</feature>
<protein>
    <submittedName>
        <fullName evidence="8">Lipid-binding serum glycoprotein C-terminal domain-containing protein</fullName>
    </submittedName>
</protein>
<dbReference type="AlphaFoldDB" id="A0A915PUV9"/>
<keyword evidence="2" id="KW-1015">Disulfide bond</keyword>
<comment type="similarity">
    <text evidence="1">Belongs to the BPI/LBP/Plunc superfamily. BPI/LBP family.</text>
</comment>
<evidence type="ECO:0000259" key="6">
    <source>
        <dbReference type="SMART" id="SM00329"/>
    </source>
</evidence>
<dbReference type="InterPro" id="IPR032942">
    <property type="entry name" value="BPI/LBP/Plunc"/>
</dbReference>
<dbReference type="Gene3D" id="3.15.10.10">
    <property type="entry name" value="Bactericidal permeability-increasing protein, domain 1"/>
    <property type="match status" value="1"/>
</dbReference>
<sequence>MINTLLLLLFTGSFGLKVAYLDGDVKLQRTVPIDDQVKKDQSRGQTFLNLTDQQIDANPYLFNGIRGLPGLEFRINPYGFSYISLLANPIINDEIRRFQLSPIQQCFPELYGCITIFNLFISKYRCPQQISIYPTPPNRLVLTFRNLDIELTGNVNGEIEIILPMKLNSMMHISAHQISTTIQVTVHRILNGSAYVRIIECDVTIGFVDVVMEDDSIFGNIFNSRFRGIMARKMREQLPIKVCAMIKDTIGKMINLPLRNMSQIIPLNKLSSLAKRTISSIKMADLPKHCRTPYCRKQILNWNTNLHLPTPVTSRNSLDKVQQQSTTTESLKSATLPPAFTKSQMKNDEATLDPCADCYDSNKSNPIHNLIDLDQHIDAVLSYVMLNMQLTKISATPDFFLIGLSGEFILKGENIHIPFYPFPMQFPQKRNGRKRRMMEVLISDYTINSLLYYLHKRDFIMYRIGPETPKLGEILKTTCNDEDYDEFDDFEMDDEDFDGERNSTVASIKFTNRRKRSVAMSNTDNDNSDNDDNKSKEKKSDDIFGELGICIGDIMPAIREKYPQKLIHIKIRSKRAPSVILLAKNDGITRIDLELEAKIYIDDSGEKVGTMIISSIIDGNVQITGNRILIVIEIRSMELIDQEQTLGLPRDALDNLANLSKDVIAQMANNALLGGLTIDIPTGKLPLSIVDPEFLVVNRAIHLAADFKVSSSVLGLSSSSTICR</sequence>
<dbReference type="PANTHER" id="PTHR10504">
    <property type="entry name" value="BACTERICIDAL PERMEABILITY-INCREASING BPI PROTEIN-RELATED"/>
    <property type="match status" value="1"/>
</dbReference>
<reference evidence="8" key="1">
    <citation type="submission" date="2022-11" db="UniProtKB">
        <authorList>
            <consortium name="WormBaseParasite"/>
        </authorList>
    </citation>
    <scope>IDENTIFICATION</scope>
</reference>
<feature type="domain" description="Lipid-binding serum glycoprotein C-terminal" evidence="6">
    <location>
        <begin position="432"/>
        <end position="705"/>
    </location>
</feature>
<dbReference type="Pfam" id="PF02886">
    <property type="entry name" value="LBP_BPI_CETP_C"/>
    <property type="match status" value="2"/>
</dbReference>
<accession>A0A915PUV9</accession>